<dbReference type="InterPro" id="IPR001680">
    <property type="entry name" value="WD40_rpt"/>
</dbReference>
<gene>
    <name evidence="3" type="ORF">LSH36_484g04109</name>
</gene>
<dbReference type="Proteomes" id="UP001208570">
    <property type="component" value="Unassembled WGS sequence"/>
</dbReference>
<keyword evidence="4" id="KW-1185">Reference proteome</keyword>
<feature type="region of interest" description="Disordered" evidence="2">
    <location>
        <begin position="1"/>
        <end position="38"/>
    </location>
</feature>
<accession>A0AAD9JAN3</accession>
<feature type="repeat" description="WD" evidence="1">
    <location>
        <begin position="451"/>
        <end position="482"/>
    </location>
</feature>
<sequence length="517" mass="58890">MDLITSAYDDDSDNEEMPQNPDRCERSKEHDSDGMKLSSPIGLDLHSYGDTDNQTQTCKSVNQSPKCDYFGLTTGDFSDDSYDEIITVSAHKSVKRDISEYCDKRKLSIGINHNSPETKFWRGDDDDKVDWDDPDSVWRSKASNTNTREVCLTDQKNSKSRDCIRENTTSTRQVVNRQFQKSCFVVHHRVAPYLHSNIVTINKPPKNELCEMNGHMGAINRVQWCIPNYSHLLLTACMDNTVRIWNAFSSQETSVQTLCHHDKAVKDAKWSPSGLHILSSSYDKSICLMDVEKGCCISRFIDDSFVTCVTYHPVDHNIFVSGAYNSMKSWDCRTAGKPIKCFYYKDNIGQVQDIVFMGNGSQFFSCNDLVTRDSADRNIMAWDFTNGVVLSNQIYQERYTCCRLRVHPDQSCVMAQSQANYIALFSTVRPYKLNRCKRYEAHKVLSYSVGLDISSDGQFVISGSSDGNVPIYDYRSTRVVRRLNLGQHQVVLDVAWHPLLISTVAVVTWDGDIHVYH</sequence>
<dbReference type="AlphaFoldDB" id="A0AAD9JAN3"/>
<feature type="repeat" description="WD" evidence="1">
    <location>
        <begin position="258"/>
        <end position="299"/>
    </location>
</feature>
<evidence type="ECO:0000313" key="4">
    <source>
        <dbReference type="Proteomes" id="UP001208570"/>
    </source>
</evidence>
<name>A0AAD9JAN3_9ANNE</name>
<dbReference type="Gene3D" id="2.130.10.10">
    <property type="entry name" value="YVTN repeat-like/Quinoprotein amine dehydrogenase"/>
    <property type="match status" value="1"/>
</dbReference>
<evidence type="ECO:0000256" key="2">
    <source>
        <dbReference type="SAM" id="MobiDB-lite"/>
    </source>
</evidence>
<dbReference type="SMART" id="SM00320">
    <property type="entry name" value="WD40"/>
    <property type="match status" value="5"/>
</dbReference>
<dbReference type="Pfam" id="PF00400">
    <property type="entry name" value="WD40"/>
    <property type="match status" value="3"/>
</dbReference>
<feature type="repeat" description="WD" evidence="1">
    <location>
        <begin position="212"/>
        <end position="255"/>
    </location>
</feature>
<dbReference type="InterPro" id="IPR015943">
    <property type="entry name" value="WD40/YVTN_repeat-like_dom_sf"/>
</dbReference>
<dbReference type="PANTHER" id="PTHR44566">
    <property type="entry name" value="TRANSDUCIN/WD40 REPEAT-LIKE SUPERFAMILY PROTEIN"/>
    <property type="match status" value="1"/>
</dbReference>
<dbReference type="PANTHER" id="PTHR44566:SF1">
    <property type="entry name" value="WD REPEAT-CONTAINING PROTEIN 25"/>
    <property type="match status" value="1"/>
</dbReference>
<dbReference type="InterPro" id="IPR053053">
    <property type="entry name" value="WD_repeat_protein"/>
</dbReference>
<dbReference type="PROSITE" id="PS50082">
    <property type="entry name" value="WD_REPEATS_2"/>
    <property type="match status" value="3"/>
</dbReference>
<organism evidence="3 4">
    <name type="scientific">Paralvinella palmiformis</name>
    <dbReference type="NCBI Taxonomy" id="53620"/>
    <lineage>
        <taxon>Eukaryota</taxon>
        <taxon>Metazoa</taxon>
        <taxon>Spiralia</taxon>
        <taxon>Lophotrochozoa</taxon>
        <taxon>Annelida</taxon>
        <taxon>Polychaeta</taxon>
        <taxon>Sedentaria</taxon>
        <taxon>Canalipalpata</taxon>
        <taxon>Terebellida</taxon>
        <taxon>Terebelliformia</taxon>
        <taxon>Alvinellidae</taxon>
        <taxon>Paralvinella</taxon>
    </lineage>
</organism>
<dbReference type="InterPro" id="IPR036322">
    <property type="entry name" value="WD40_repeat_dom_sf"/>
</dbReference>
<reference evidence="3" key="1">
    <citation type="journal article" date="2023" name="Mol. Biol. Evol.">
        <title>Third-Generation Sequencing Reveals the Adaptive Role of the Epigenome in Three Deep-Sea Polychaetes.</title>
        <authorList>
            <person name="Perez M."/>
            <person name="Aroh O."/>
            <person name="Sun Y."/>
            <person name="Lan Y."/>
            <person name="Juniper S.K."/>
            <person name="Young C.R."/>
            <person name="Angers B."/>
            <person name="Qian P.Y."/>
        </authorList>
    </citation>
    <scope>NUCLEOTIDE SEQUENCE</scope>
    <source>
        <strain evidence="3">P08H-3</strain>
    </source>
</reference>
<evidence type="ECO:0000313" key="3">
    <source>
        <dbReference type="EMBL" id="KAK2148775.1"/>
    </source>
</evidence>
<keyword evidence="1" id="KW-0853">WD repeat</keyword>
<feature type="compositionally biased region" description="Basic and acidic residues" evidence="2">
    <location>
        <begin position="22"/>
        <end position="34"/>
    </location>
</feature>
<protein>
    <submittedName>
        <fullName evidence="3">Uncharacterized protein</fullName>
    </submittedName>
</protein>
<dbReference type="SUPFAM" id="SSF50978">
    <property type="entry name" value="WD40 repeat-like"/>
    <property type="match status" value="1"/>
</dbReference>
<dbReference type="PROSITE" id="PS50294">
    <property type="entry name" value="WD_REPEATS_REGION"/>
    <property type="match status" value="1"/>
</dbReference>
<dbReference type="EMBL" id="JAODUP010000484">
    <property type="protein sequence ID" value="KAK2148775.1"/>
    <property type="molecule type" value="Genomic_DNA"/>
</dbReference>
<comment type="caution">
    <text evidence="3">The sequence shown here is derived from an EMBL/GenBank/DDBJ whole genome shotgun (WGS) entry which is preliminary data.</text>
</comment>
<evidence type="ECO:0000256" key="1">
    <source>
        <dbReference type="PROSITE-ProRule" id="PRU00221"/>
    </source>
</evidence>
<proteinExistence type="predicted"/>